<dbReference type="EMBL" id="CAMAPE010000045">
    <property type="protein sequence ID" value="CAH9104263.1"/>
    <property type="molecule type" value="Genomic_DNA"/>
</dbReference>
<keyword evidence="4 6" id="KW-1133">Transmembrane helix</keyword>
<dbReference type="AlphaFoldDB" id="A0A9P0ZLE6"/>
<evidence type="ECO:0000256" key="3">
    <source>
        <dbReference type="ARBA" id="ARBA00022692"/>
    </source>
</evidence>
<dbReference type="GO" id="GO:0016020">
    <property type="term" value="C:membrane"/>
    <property type="evidence" value="ECO:0007669"/>
    <property type="project" value="UniProtKB-SubCell"/>
</dbReference>
<evidence type="ECO:0000256" key="4">
    <source>
        <dbReference type="ARBA" id="ARBA00022989"/>
    </source>
</evidence>
<keyword evidence="8" id="KW-1185">Reference proteome</keyword>
<accession>A0A9P0ZLE6</accession>
<evidence type="ECO:0000256" key="1">
    <source>
        <dbReference type="ARBA" id="ARBA00004370"/>
    </source>
</evidence>
<name>A0A9P0ZLE6_CUSEU</name>
<feature type="transmembrane region" description="Helical" evidence="6">
    <location>
        <begin position="12"/>
        <end position="34"/>
    </location>
</feature>
<dbReference type="Proteomes" id="UP001152484">
    <property type="component" value="Unassembled WGS sequence"/>
</dbReference>
<reference evidence="7" key="1">
    <citation type="submission" date="2022-07" db="EMBL/GenBank/DDBJ databases">
        <authorList>
            <person name="Macas J."/>
            <person name="Novak P."/>
            <person name="Neumann P."/>
        </authorList>
    </citation>
    <scope>NUCLEOTIDE SEQUENCE</scope>
</reference>
<dbReference type="PANTHER" id="PTHR32191">
    <property type="entry name" value="TETRASPANIN-8-RELATED"/>
    <property type="match status" value="1"/>
</dbReference>
<sequence>MAENGRIRICKILYAALTIPFFLSIPILAVDVLLGNSCADFKSLQTMLVTCGVVMLLCGALAFVAMYFQDDDVLFWVSVIQFFAAFFVLMFLVFVVLEMSKLTGKSGSPEPVPNRAYEEYRYDRFSASLRKTVSRWDYSVLNCVAPSGSCVDFNATFDFNDFAAHLTPLHRLDVVCHLQSVALLL</sequence>
<keyword evidence="5 6" id="KW-0472">Membrane</keyword>
<evidence type="ECO:0000256" key="2">
    <source>
        <dbReference type="ARBA" id="ARBA00006840"/>
    </source>
</evidence>
<evidence type="ECO:0000313" key="7">
    <source>
        <dbReference type="EMBL" id="CAH9104263.1"/>
    </source>
</evidence>
<feature type="transmembrane region" description="Helical" evidence="6">
    <location>
        <begin position="46"/>
        <end position="68"/>
    </location>
</feature>
<evidence type="ECO:0000256" key="6">
    <source>
        <dbReference type="SAM" id="Phobius"/>
    </source>
</evidence>
<keyword evidence="3 6" id="KW-0812">Transmembrane</keyword>
<gene>
    <name evidence="7" type="ORF">CEURO_LOCUS16487</name>
</gene>
<dbReference type="InterPro" id="IPR044991">
    <property type="entry name" value="TET_plant"/>
</dbReference>
<comment type="subcellular location">
    <subcellularLocation>
        <location evidence="1">Membrane</location>
    </subcellularLocation>
</comment>
<feature type="transmembrane region" description="Helical" evidence="6">
    <location>
        <begin position="74"/>
        <end position="97"/>
    </location>
</feature>
<comment type="similarity">
    <text evidence="2">Belongs to the tetraspanin (TM4SF) family.</text>
</comment>
<protein>
    <submittedName>
        <fullName evidence="7">Uncharacterized protein</fullName>
    </submittedName>
</protein>
<dbReference type="GO" id="GO:0009734">
    <property type="term" value="P:auxin-activated signaling pathway"/>
    <property type="evidence" value="ECO:0007669"/>
    <property type="project" value="InterPro"/>
</dbReference>
<evidence type="ECO:0000313" key="8">
    <source>
        <dbReference type="Proteomes" id="UP001152484"/>
    </source>
</evidence>
<evidence type="ECO:0000256" key="5">
    <source>
        <dbReference type="ARBA" id="ARBA00023136"/>
    </source>
</evidence>
<comment type="caution">
    <text evidence="7">The sequence shown here is derived from an EMBL/GenBank/DDBJ whole genome shotgun (WGS) entry which is preliminary data.</text>
</comment>
<organism evidence="7 8">
    <name type="scientific">Cuscuta europaea</name>
    <name type="common">European dodder</name>
    <dbReference type="NCBI Taxonomy" id="41803"/>
    <lineage>
        <taxon>Eukaryota</taxon>
        <taxon>Viridiplantae</taxon>
        <taxon>Streptophyta</taxon>
        <taxon>Embryophyta</taxon>
        <taxon>Tracheophyta</taxon>
        <taxon>Spermatophyta</taxon>
        <taxon>Magnoliopsida</taxon>
        <taxon>eudicotyledons</taxon>
        <taxon>Gunneridae</taxon>
        <taxon>Pentapetalae</taxon>
        <taxon>asterids</taxon>
        <taxon>lamiids</taxon>
        <taxon>Solanales</taxon>
        <taxon>Convolvulaceae</taxon>
        <taxon>Cuscuteae</taxon>
        <taxon>Cuscuta</taxon>
        <taxon>Cuscuta subgen. Cuscuta</taxon>
    </lineage>
</organism>
<proteinExistence type="inferred from homology"/>